<feature type="non-terminal residue" evidence="2">
    <location>
        <position position="1"/>
    </location>
</feature>
<accession>K0R3D9</accession>
<feature type="compositionally biased region" description="Low complexity" evidence="1">
    <location>
        <begin position="375"/>
        <end position="388"/>
    </location>
</feature>
<evidence type="ECO:0000256" key="1">
    <source>
        <dbReference type="SAM" id="MobiDB-lite"/>
    </source>
</evidence>
<feature type="region of interest" description="Disordered" evidence="1">
    <location>
        <begin position="344"/>
        <end position="413"/>
    </location>
</feature>
<feature type="compositionally biased region" description="Low complexity" evidence="1">
    <location>
        <begin position="263"/>
        <end position="274"/>
    </location>
</feature>
<sequence length="508" mass="54325">VRGRIEPTGQLATHAVPPSRTRSLCWDLARDTRTKTVWLESLRLTPPAAAGPVGPFAESTPPGPARRAADLPEFGLDPRRVDGATTRTAFRERPRDSALRPPPPDPPPTHHVCEVLAAGSSSPSLLSSGREVRPSRGPLSPPGRRGPSSPVATPPWLTDRGALAFATANLPAHVLPRCWSAARDPIPSRLCLWDASVFDPSPPSLSQFVTTTFRLPISVDRYSRRASPTDPRQADAGGRCEIAQSEEVCPLLEADGQQARMRAGQAPQAKAAAALERRDESSPASDEPAKVCSSRRGRLAPAAAPPPVAALGRVLERPTWEEAERAHAVISSVGQWVRRRDDQVSGEAADGVRRPSVARTTAPPVSDRASRSRPHSVPSRSLSLSSVPFGARLRPVEGRGTAGGGTPKASTAGHQALNARCYSPPQEAILRPPRHNQVRRATLLCLPLETSSKTGVTVNAARSTKMTCQRDVHRPPALPPASPRAYLLSSLCPLARLRLQLAESRGNM</sequence>
<feature type="compositionally biased region" description="Pro residues" evidence="1">
    <location>
        <begin position="100"/>
        <end position="109"/>
    </location>
</feature>
<evidence type="ECO:0000313" key="3">
    <source>
        <dbReference type="Proteomes" id="UP000266841"/>
    </source>
</evidence>
<keyword evidence="3" id="KW-1185">Reference proteome</keyword>
<dbReference type="Proteomes" id="UP000266841">
    <property type="component" value="Unassembled WGS sequence"/>
</dbReference>
<feature type="compositionally biased region" description="Basic and acidic residues" evidence="1">
    <location>
        <begin position="89"/>
        <end position="98"/>
    </location>
</feature>
<comment type="caution">
    <text evidence="2">The sequence shown here is derived from an EMBL/GenBank/DDBJ whole genome shotgun (WGS) entry which is preliminary data.</text>
</comment>
<organism evidence="2 3">
    <name type="scientific">Thalassiosira oceanica</name>
    <name type="common">Marine diatom</name>
    <dbReference type="NCBI Taxonomy" id="159749"/>
    <lineage>
        <taxon>Eukaryota</taxon>
        <taxon>Sar</taxon>
        <taxon>Stramenopiles</taxon>
        <taxon>Ochrophyta</taxon>
        <taxon>Bacillariophyta</taxon>
        <taxon>Coscinodiscophyceae</taxon>
        <taxon>Thalassiosirophycidae</taxon>
        <taxon>Thalassiosirales</taxon>
        <taxon>Thalassiosiraceae</taxon>
        <taxon>Thalassiosira</taxon>
    </lineage>
</organism>
<evidence type="ECO:0000313" key="2">
    <source>
        <dbReference type="EMBL" id="EJK45934.1"/>
    </source>
</evidence>
<feature type="compositionally biased region" description="Low complexity" evidence="1">
    <location>
        <begin position="116"/>
        <end position="150"/>
    </location>
</feature>
<proteinExistence type="predicted"/>
<protein>
    <submittedName>
        <fullName evidence="2">Uncharacterized protein</fullName>
    </submittedName>
</protein>
<reference evidence="2 3" key="1">
    <citation type="journal article" date="2012" name="Genome Biol.">
        <title>Genome and low-iron response of an oceanic diatom adapted to chronic iron limitation.</title>
        <authorList>
            <person name="Lommer M."/>
            <person name="Specht M."/>
            <person name="Roy A.S."/>
            <person name="Kraemer L."/>
            <person name="Andreson R."/>
            <person name="Gutowska M.A."/>
            <person name="Wolf J."/>
            <person name="Bergner S.V."/>
            <person name="Schilhabel M.B."/>
            <person name="Klostermeier U.C."/>
            <person name="Beiko R.G."/>
            <person name="Rosenstiel P."/>
            <person name="Hippler M."/>
            <person name="Laroche J."/>
        </authorList>
    </citation>
    <scope>NUCLEOTIDE SEQUENCE [LARGE SCALE GENOMIC DNA]</scope>
    <source>
        <strain evidence="2 3">CCMP1005</strain>
    </source>
</reference>
<gene>
    <name evidence="2" type="ORF">THAOC_35427</name>
</gene>
<name>K0R3D9_THAOC</name>
<dbReference type="AlphaFoldDB" id="K0R3D9"/>
<feature type="region of interest" description="Disordered" evidence="1">
    <location>
        <begin position="46"/>
        <end position="155"/>
    </location>
</feature>
<feature type="region of interest" description="Disordered" evidence="1">
    <location>
        <begin position="262"/>
        <end position="304"/>
    </location>
</feature>
<dbReference type="EMBL" id="AGNL01048132">
    <property type="protein sequence ID" value="EJK45934.1"/>
    <property type="molecule type" value="Genomic_DNA"/>
</dbReference>
<feature type="compositionally biased region" description="Low complexity" evidence="1">
    <location>
        <begin position="46"/>
        <end position="57"/>
    </location>
</feature>